<dbReference type="Pfam" id="PF01437">
    <property type="entry name" value="PSI"/>
    <property type="match status" value="1"/>
</dbReference>
<comment type="subcellular location">
    <subcellularLocation>
        <location evidence="1">Membrane</location>
    </subcellularLocation>
</comment>
<name>A0A922S911_SPOEX</name>
<dbReference type="GO" id="GO:0030334">
    <property type="term" value="P:regulation of cell migration"/>
    <property type="evidence" value="ECO:0007669"/>
    <property type="project" value="TreeGrafter"/>
</dbReference>
<evidence type="ECO:0000256" key="3">
    <source>
        <dbReference type="ARBA" id="ARBA00023180"/>
    </source>
</evidence>
<comment type="caution">
    <text evidence="6">The sequence shown here is derived from an EMBL/GenBank/DDBJ whole genome shotgun (WGS) entry which is preliminary data.</text>
</comment>
<keyword evidence="3" id="KW-0325">Glycoprotein</keyword>
<evidence type="ECO:0000256" key="4">
    <source>
        <dbReference type="SAM" id="SignalP"/>
    </source>
</evidence>
<proteinExistence type="predicted"/>
<dbReference type="InterPro" id="IPR002165">
    <property type="entry name" value="Plexin_repeat"/>
</dbReference>
<dbReference type="GO" id="GO:0005886">
    <property type="term" value="C:plasma membrane"/>
    <property type="evidence" value="ECO:0007669"/>
    <property type="project" value="TreeGrafter"/>
</dbReference>
<dbReference type="GO" id="GO:0017154">
    <property type="term" value="F:semaphorin receptor activity"/>
    <property type="evidence" value="ECO:0007669"/>
    <property type="project" value="InterPro"/>
</dbReference>
<dbReference type="Proteomes" id="UP000814243">
    <property type="component" value="Unassembled WGS sequence"/>
</dbReference>
<feature type="domain" description="PSI" evidence="5">
    <location>
        <begin position="428"/>
        <end position="478"/>
    </location>
</feature>
<dbReference type="PANTHER" id="PTHR22625:SF70">
    <property type="entry name" value="PLEXIN A, ISOFORM A"/>
    <property type="match status" value="1"/>
</dbReference>
<dbReference type="EMBL" id="JACEFF010000920">
    <property type="protein sequence ID" value="KAH9628308.1"/>
    <property type="molecule type" value="Genomic_DNA"/>
</dbReference>
<dbReference type="SMART" id="SM00423">
    <property type="entry name" value="PSI"/>
    <property type="match status" value="2"/>
</dbReference>
<gene>
    <name evidence="6" type="ORF">HF086_017383</name>
</gene>
<organism evidence="6 7">
    <name type="scientific">Spodoptera exigua</name>
    <name type="common">Beet armyworm</name>
    <name type="synonym">Noctua fulgens</name>
    <dbReference type="NCBI Taxonomy" id="7107"/>
    <lineage>
        <taxon>Eukaryota</taxon>
        <taxon>Metazoa</taxon>
        <taxon>Ecdysozoa</taxon>
        <taxon>Arthropoda</taxon>
        <taxon>Hexapoda</taxon>
        <taxon>Insecta</taxon>
        <taxon>Pterygota</taxon>
        <taxon>Neoptera</taxon>
        <taxon>Endopterygota</taxon>
        <taxon>Lepidoptera</taxon>
        <taxon>Glossata</taxon>
        <taxon>Ditrysia</taxon>
        <taxon>Noctuoidea</taxon>
        <taxon>Noctuidae</taxon>
        <taxon>Amphipyrinae</taxon>
        <taxon>Spodoptera</taxon>
    </lineage>
</organism>
<reference evidence="6" key="1">
    <citation type="journal article" date="2021" name="G3 (Bethesda)">
        <title>Genome and transcriptome analysis of the beet armyworm Spodoptera exigua reveals targets for pest control. .</title>
        <authorList>
            <person name="Simon S."/>
            <person name="Breeschoten T."/>
            <person name="Jansen H.J."/>
            <person name="Dirks R.P."/>
            <person name="Schranz M.E."/>
            <person name="Ros V.I.D."/>
        </authorList>
    </citation>
    <scope>NUCLEOTIDE SEQUENCE</scope>
    <source>
        <strain evidence="6">TB_SE_WUR_2020</strain>
    </source>
</reference>
<keyword evidence="4" id="KW-0732">Signal</keyword>
<accession>A0A922S911</accession>
<evidence type="ECO:0000259" key="5">
    <source>
        <dbReference type="SMART" id="SM00423"/>
    </source>
</evidence>
<feature type="signal peptide" evidence="4">
    <location>
        <begin position="1"/>
        <end position="18"/>
    </location>
</feature>
<evidence type="ECO:0000313" key="6">
    <source>
        <dbReference type="EMBL" id="KAH9628308.1"/>
    </source>
</evidence>
<dbReference type="InterPro" id="IPR031148">
    <property type="entry name" value="Plexin"/>
</dbReference>
<dbReference type="AlphaFoldDB" id="A0A922S911"/>
<evidence type="ECO:0000256" key="2">
    <source>
        <dbReference type="ARBA" id="ARBA00023136"/>
    </source>
</evidence>
<sequence>MLVKTIQVILILSGTLKASTLEKMQPSDLVAHDSILKAEDMTRIKNFLQKMNDDQTLQMRDPSSYCHAFNTCQDCVKSMWFPCGWCHNYGCTENPQKLCPRAETKAEKFNLTGEMRGCPRMNHDGPILIPGGRRVNIKSKLYVPDPAMYDQEIICQIKLRNRLTNLKGSILNDMVYCYPISLEPHSVQFGDTDRGTLTLLWGGSQPYSNSIELIVYNCELLASDCESCRIIPSVYKCGCKSKLKTKKMLRFYKTIWIILISIQCTKQLTPQLTQIDSIQDYCISFSSCWDCKRAGSQCDWCHEFGCTHYPSLHCPQKVILDNTWHKNSIERYCTEIVSSDPIFVPADVKKYIKLNLRIDDLTIFKRNIMCEIHIEQSIIRVKASLGQNTLYCDMTNLKISRNVALGYVRLLWGGVEPYSNMILMIVYRCQNMASTCFECQALDKRFNCGWCEESSKCILLEECPRKFGPWIDRKSLCGKYKDISYYTHGESGI</sequence>
<evidence type="ECO:0000256" key="1">
    <source>
        <dbReference type="ARBA" id="ARBA00004370"/>
    </source>
</evidence>
<dbReference type="InterPro" id="IPR016201">
    <property type="entry name" value="PSI"/>
</dbReference>
<dbReference type="Gene3D" id="3.30.1680.10">
    <property type="entry name" value="ligand-binding face of the semaphorins, domain 2"/>
    <property type="match status" value="1"/>
</dbReference>
<protein>
    <recommendedName>
        <fullName evidence="5">PSI domain-containing protein</fullName>
    </recommendedName>
</protein>
<keyword evidence="2" id="KW-0472">Membrane</keyword>
<evidence type="ECO:0000313" key="7">
    <source>
        <dbReference type="Proteomes" id="UP000814243"/>
    </source>
</evidence>
<dbReference type="GO" id="GO:0002116">
    <property type="term" value="C:semaphorin receptor complex"/>
    <property type="evidence" value="ECO:0007669"/>
    <property type="project" value="TreeGrafter"/>
</dbReference>
<feature type="chain" id="PRO_5038031406" description="PSI domain-containing protein" evidence="4">
    <location>
        <begin position="19"/>
        <end position="493"/>
    </location>
</feature>
<dbReference type="PANTHER" id="PTHR22625">
    <property type="entry name" value="PLEXIN"/>
    <property type="match status" value="1"/>
</dbReference>
<feature type="domain" description="PSI" evidence="5">
    <location>
        <begin position="65"/>
        <end position="119"/>
    </location>
</feature>